<comment type="caution">
    <text evidence="3">The sequence shown here is derived from an EMBL/GenBank/DDBJ whole genome shotgun (WGS) entry which is preliminary data.</text>
</comment>
<dbReference type="PANTHER" id="PTHR36842:SF1">
    <property type="entry name" value="PROTEIN TOLB"/>
    <property type="match status" value="1"/>
</dbReference>
<protein>
    <submittedName>
        <fullName evidence="3">Uncharacterized protein</fullName>
    </submittedName>
</protein>
<dbReference type="InterPro" id="IPR011659">
    <property type="entry name" value="WD40"/>
</dbReference>
<feature type="region of interest" description="Disordered" evidence="2">
    <location>
        <begin position="257"/>
        <end position="278"/>
    </location>
</feature>
<evidence type="ECO:0000256" key="2">
    <source>
        <dbReference type="SAM" id="MobiDB-lite"/>
    </source>
</evidence>
<proteinExistence type="inferred from homology"/>
<dbReference type="Proteomes" id="UP000776164">
    <property type="component" value="Unassembled WGS sequence"/>
</dbReference>
<dbReference type="EMBL" id="JAFBBU010000001">
    <property type="protein sequence ID" value="MBM7473214.1"/>
    <property type="molecule type" value="Genomic_DNA"/>
</dbReference>
<dbReference type="PANTHER" id="PTHR36842">
    <property type="entry name" value="PROTEIN TOLB HOMOLOG"/>
    <property type="match status" value="1"/>
</dbReference>
<accession>A0ABS2L861</accession>
<dbReference type="Gene3D" id="2.120.10.30">
    <property type="entry name" value="TolB, C-terminal domain"/>
    <property type="match status" value="1"/>
</dbReference>
<evidence type="ECO:0000313" key="3">
    <source>
        <dbReference type="EMBL" id="MBM7473214.1"/>
    </source>
</evidence>
<evidence type="ECO:0000256" key="1">
    <source>
        <dbReference type="ARBA" id="ARBA00009820"/>
    </source>
</evidence>
<dbReference type="Pfam" id="PF07676">
    <property type="entry name" value="PD40"/>
    <property type="match status" value="3"/>
</dbReference>
<name>A0ABS2L861_9MICO</name>
<dbReference type="Gene3D" id="2.60.40.3440">
    <property type="match status" value="1"/>
</dbReference>
<dbReference type="Pfam" id="PF17963">
    <property type="entry name" value="Big_9"/>
    <property type="match status" value="2"/>
</dbReference>
<feature type="region of interest" description="Disordered" evidence="2">
    <location>
        <begin position="590"/>
        <end position="614"/>
    </location>
</feature>
<dbReference type="RefSeq" id="WP_205110484.1">
    <property type="nucleotide sequence ID" value="NZ_BAAAHT010000014.1"/>
</dbReference>
<evidence type="ECO:0000313" key="4">
    <source>
        <dbReference type="Proteomes" id="UP000776164"/>
    </source>
</evidence>
<dbReference type="InterPro" id="IPR011042">
    <property type="entry name" value="6-blade_b-propeller_TolB-like"/>
</dbReference>
<gene>
    <name evidence="3" type="ORF">JOE66_002848</name>
</gene>
<reference evidence="3 4" key="1">
    <citation type="submission" date="2021-01" db="EMBL/GenBank/DDBJ databases">
        <title>Sequencing the genomes of 1000 actinobacteria strains.</title>
        <authorList>
            <person name="Klenk H.-P."/>
        </authorList>
    </citation>
    <scope>NUCLEOTIDE SEQUENCE [LARGE SCALE GENOMIC DNA]</scope>
    <source>
        <strain evidence="3 4">DSM 13057</strain>
    </source>
</reference>
<keyword evidence="4" id="KW-1185">Reference proteome</keyword>
<sequence>MKPAPSPSHSPARIRPLARAIIGTAFVCSAIVAFAPLAFASPHSDYYVPRNVWENSGPSLVESGTTVSVSGDGTFTVFESTAKLTPDAEGDDRHVYRKNTVTGAVDLVSTRARDSTHTGSSFSASISGDGRFVTFMTTDRDVFATDPGPTEGAQIAYRDMNETVARLVTSRHAPEVETLAAPSNVEPGENASPVITADGRHVAFVSTVPGVNNRGADFTGAPTIEIYDAESGDVTSVHEGRQPSISADGRYIAFTSGSGTATAESGKTGVPGSDKPKPSQVFRYDRVAATAALVSNAAGAATPADGDSSRPSISADGSRVAFMSGAFDLVESGDIPKTSQMLDAYVRDLTSGHTHRVSLLLDDSASPSDDEIAAKAQSTHRTRQWKEAFGGSIAASIAGNGASVVVTSINPLLSITGDCSGCQTFADDNDALDVYSVGLSPEGRPQSVQPVSMRKNLDDFSTDGLGVAYALHSDTGAGDSIADGTTPVTADGQTVVFGSIADDLRGWDSTRKVLAGDLDFNPAPKPRWKDDVAAAGAMWVPHYLDGGFPGSTPTTVRLFKTDINSFASHLHPGAAATESLAARQTEPVDYNTRTKPLPSLKEKPSLLSTAGRFSTESVRAGTSGTTYQLTVTAHTSGSAVVELDVDHLSIDAVPSIPSGWARANDDVAGTLTFTNAHVSAGDVAEFALTTTEVDTGAPTKARVTAEANGATGFTNLIVRPSAPVCAGITDQPPVVIAGLVTALRGVQCLSESATISAVAPHGVVSATASGVLTYTPDSSYRGHETLEVTAADAAGRASLPTFIAVTVGSPALALDDAYAARAGEDFVVDAAHGLLSNDIFPTKNSEWHLDEGNPPDHGTVKIDDRTGSFVYSPPPGFTGDAIFRYRAYGPDAHSESNIGTVTIHVQ</sequence>
<organism evidence="3 4">
    <name type="scientific">Subtercola frigoramans</name>
    <dbReference type="NCBI Taxonomy" id="120298"/>
    <lineage>
        <taxon>Bacteria</taxon>
        <taxon>Bacillati</taxon>
        <taxon>Actinomycetota</taxon>
        <taxon>Actinomycetes</taxon>
        <taxon>Micrococcales</taxon>
        <taxon>Microbacteriaceae</taxon>
        <taxon>Subtercola</taxon>
    </lineage>
</organism>
<comment type="similarity">
    <text evidence="1">Belongs to the TolB family.</text>
</comment>
<dbReference type="SUPFAM" id="SSF82171">
    <property type="entry name" value="DPP6 N-terminal domain-like"/>
    <property type="match status" value="1"/>
</dbReference>